<comment type="caution">
    <text evidence="1">The sequence shown here is derived from an EMBL/GenBank/DDBJ whole genome shotgun (WGS) entry which is preliminary data.</text>
</comment>
<keyword evidence="2" id="KW-1185">Reference proteome</keyword>
<evidence type="ECO:0000313" key="1">
    <source>
        <dbReference type="EMBL" id="CAL1275487.1"/>
    </source>
</evidence>
<evidence type="ECO:0008006" key="3">
    <source>
        <dbReference type="Google" id="ProtNLM"/>
    </source>
</evidence>
<organism evidence="1 2">
    <name type="scientific">Larinioides sclopetarius</name>
    <dbReference type="NCBI Taxonomy" id="280406"/>
    <lineage>
        <taxon>Eukaryota</taxon>
        <taxon>Metazoa</taxon>
        <taxon>Ecdysozoa</taxon>
        <taxon>Arthropoda</taxon>
        <taxon>Chelicerata</taxon>
        <taxon>Arachnida</taxon>
        <taxon>Araneae</taxon>
        <taxon>Araneomorphae</taxon>
        <taxon>Entelegynae</taxon>
        <taxon>Araneoidea</taxon>
        <taxon>Araneidae</taxon>
        <taxon>Larinioides</taxon>
    </lineage>
</organism>
<dbReference type="EMBL" id="CAXIEN010000085">
    <property type="protein sequence ID" value="CAL1275487.1"/>
    <property type="molecule type" value="Genomic_DNA"/>
</dbReference>
<accession>A0AAV1ZY62</accession>
<name>A0AAV1ZY62_9ARAC</name>
<dbReference type="PANTHER" id="PTHR31594:SF14">
    <property type="entry name" value="FIBRONECTIN TYPE-III DOMAIN-CONTAINING PROTEIN"/>
    <property type="match status" value="1"/>
</dbReference>
<protein>
    <recommendedName>
        <fullName evidence="3">MACPF domain-containing protein</fullName>
    </recommendedName>
</protein>
<sequence>MVATCGVGAMMYMLPMLLGRTYDMKTDSVGIDIFDKKDIDDATNNPIPNPEVRSFYLTVHEASEKRSFLGISGDLALKVSSGLLDIRGAGEYLKDTSNAEKSVEILIKMTFTTQIRELSPDAKPLSYWETMHPDLVGTHVVTGIVYGGEVYASVNLVAKKQSYLQEIKAEVDATLSKEGAFDIDAQGKMEMLAQKLSSKAKMEIDYYGTVPLDDVPTTIEGVRNLVAKFRDQVQRVNNGVGVAICATFRPLSDFNEKFTFLKDKELMDAMDELNYKFENLRVARSILRSFVSDLPEDVSDDYMGKIMEFSERLSNTLNVFYQVIANLNMEEGSGQLSPADNAFDNNSKVSGVNKYTKEIKRIISEYPGSENIIRPRAVYTHWGKKTCDNPASNIVYIGYMASSLEVGIGAGTNYQCLPENPKLKMDFDTTGLNVKTSKLAAVRFSNMSMFQNSKQLQDKVVPCVVCETPMRPTVKMFPGMSCPGDWIQEYSGYLASNAHGKMRAQNACINRDPDTYKTVEISRGDPVITPVKIGETQDEQLREDASIPCSVCSK</sequence>
<dbReference type="PANTHER" id="PTHR31594">
    <property type="entry name" value="AIG1-TYPE G DOMAIN-CONTAINING PROTEIN"/>
    <property type="match status" value="1"/>
</dbReference>
<reference evidence="1 2" key="1">
    <citation type="submission" date="2024-04" db="EMBL/GenBank/DDBJ databases">
        <authorList>
            <person name="Rising A."/>
            <person name="Reimegard J."/>
            <person name="Sonavane S."/>
            <person name="Akerstrom W."/>
            <person name="Nylinder S."/>
            <person name="Hedman E."/>
            <person name="Kallberg Y."/>
        </authorList>
    </citation>
    <scope>NUCLEOTIDE SEQUENCE [LARGE SCALE GENOMIC DNA]</scope>
</reference>
<evidence type="ECO:0000313" key="2">
    <source>
        <dbReference type="Proteomes" id="UP001497382"/>
    </source>
</evidence>
<dbReference type="InterPro" id="IPR052090">
    <property type="entry name" value="Cytolytic_pore-forming_toxin"/>
</dbReference>
<dbReference type="Proteomes" id="UP001497382">
    <property type="component" value="Unassembled WGS sequence"/>
</dbReference>
<dbReference type="AlphaFoldDB" id="A0AAV1ZY62"/>
<gene>
    <name evidence="1" type="ORF">LARSCL_LOCUS8096</name>
</gene>
<proteinExistence type="predicted"/>